<dbReference type="Proteomes" id="UP000452293">
    <property type="component" value="Unassembled WGS sequence"/>
</dbReference>
<organism evidence="2 3">
    <name type="scientific">Blautia massiliensis</name>
    <name type="common">ex Durand et al. 2017</name>
    <dbReference type="NCBI Taxonomy" id="1737424"/>
    <lineage>
        <taxon>Bacteria</taxon>
        <taxon>Bacillati</taxon>
        <taxon>Bacillota</taxon>
        <taxon>Clostridia</taxon>
        <taxon>Lachnospirales</taxon>
        <taxon>Lachnospiraceae</taxon>
        <taxon>Blautia</taxon>
    </lineage>
</organism>
<evidence type="ECO:0000259" key="1">
    <source>
        <dbReference type="Pfam" id="PF10546"/>
    </source>
</evidence>
<dbReference type="InterPro" id="IPR018874">
    <property type="entry name" value="Phage_Mx8_p63_C"/>
</dbReference>
<comment type="caution">
    <text evidence="2">The sequence shown here is derived from an EMBL/GenBank/DDBJ whole genome shotgun (WGS) entry which is preliminary data.</text>
</comment>
<proteinExistence type="predicted"/>
<dbReference type="RefSeq" id="WP_129975908.1">
    <property type="nucleotide sequence ID" value="NZ_WWVV01000008.1"/>
</dbReference>
<accession>A0ABW9X821</accession>
<gene>
    <name evidence="2" type="ORF">GT718_14995</name>
</gene>
<protein>
    <recommendedName>
        <fullName evidence="1">Bacteriophage Mx8 p63 C-terminal domain-containing protein</fullName>
    </recommendedName>
</protein>
<evidence type="ECO:0000313" key="3">
    <source>
        <dbReference type="Proteomes" id="UP000452293"/>
    </source>
</evidence>
<feature type="domain" description="Bacteriophage Mx8 p63 C-terminal" evidence="1">
    <location>
        <begin position="151"/>
        <end position="241"/>
    </location>
</feature>
<reference evidence="2 3" key="1">
    <citation type="journal article" date="2019" name="Nat. Med.">
        <title>A library of human gut bacterial isolates paired with longitudinal multiomics data enables mechanistic microbiome research.</title>
        <authorList>
            <person name="Poyet M."/>
            <person name="Groussin M."/>
            <person name="Gibbons S.M."/>
            <person name="Avila-Pacheco J."/>
            <person name="Jiang X."/>
            <person name="Kearney S.M."/>
            <person name="Perrotta A.R."/>
            <person name="Berdy B."/>
            <person name="Zhao S."/>
            <person name="Lieberman T.D."/>
            <person name="Swanson P.K."/>
            <person name="Smith M."/>
            <person name="Roesemann S."/>
            <person name="Alexander J.E."/>
            <person name="Rich S.A."/>
            <person name="Livny J."/>
            <person name="Vlamakis H."/>
            <person name="Clish C."/>
            <person name="Bullock K."/>
            <person name="Deik A."/>
            <person name="Scott J."/>
            <person name="Pierce K.A."/>
            <person name="Xavier R.J."/>
            <person name="Alm E.J."/>
        </authorList>
    </citation>
    <scope>NUCLEOTIDE SEQUENCE [LARGE SCALE GENOMIC DNA]</scope>
    <source>
        <strain evidence="2 3">BIOML-A1</strain>
    </source>
</reference>
<evidence type="ECO:0000313" key="2">
    <source>
        <dbReference type="EMBL" id="MZL78633.1"/>
    </source>
</evidence>
<dbReference type="EMBL" id="WWVW01000033">
    <property type="protein sequence ID" value="MZL78633.1"/>
    <property type="molecule type" value="Genomic_DNA"/>
</dbReference>
<keyword evidence="3" id="KW-1185">Reference proteome</keyword>
<name>A0ABW9X821_9FIRM</name>
<dbReference type="Pfam" id="PF10546">
    <property type="entry name" value="P63C"/>
    <property type="match status" value="1"/>
</dbReference>
<sequence length="283" mass="32511">MLDKEKDIKIECYVMDNEERVLSLRGAARTIGLTGNGSQALARNLNAQWIAPYLSDKLKNWLEKANRNELPTYKGVRGRKFLPFEASLFVDLCTAYIDAMHDGVLQTEKQVQTAKKLYAIMTAFAKTGLVAVIDEVTGYQADRDRDALQKVLEAYISEELLPWAKRFPDEFYKQMFRLKGWEYKGKAKTPYAGKLTNDYIYHYLPQGVLEELKSKTPKSRAGNRTNRFHQHLTEDTGLPNLDKQLQQTIALMKASDTWDEFEKLFKKAMGEPVQLELDIAEDK</sequence>